<keyword evidence="3 5" id="KW-0732">Signal</keyword>
<keyword evidence="2" id="KW-0372">Hormone</keyword>
<evidence type="ECO:0000256" key="2">
    <source>
        <dbReference type="ARBA" id="ARBA00022702"/>
    </source>
</evidence>
<dbReference type="InterPro" id="IPR008801">
    <property type="entry name" value="RALF"/>
</dbReference>
<evidence type="ECO:0000256" key="3">
    <source>
        <dbReference type="ARBA" id="ARBA00022729"/>
    </source>
</evidence>
<dbReference type="PANTHER" id="PTHR33136">
    <property type="entry name" value="RAPID ALKALINIZATION FACTOR-LIKE"/>
    <property type="match status" value="1"/>
</dbReference>
<evidence type="ECO:0000256" key="5">
    <source>
        <dbReference type="SAM" id="SignalP"/>
    </source>
</evidence>
<comment type="similarity">
    <text evidence="1">Belongs to the plant rapid alkalinization factor (RALF) family.</text>
</comment>
<dbReference type="EMBL" id="DUZY01000001">
    <property type="protein sequence ID" value="DAD24142.1"/>
    <property type="molecule type" value="Genomic_DNA"/>
</dbReference>
<keyword evidence="4" id="KW-1015">Disulfide bond</keyword>
<evidence type="ECO:0008006" key="8">
    <source>
        <dbReference type="Google" id="ProtNLM"/>
    </source>
</evidence>
<dbReference type="PANTHER" id="PTHR33136:SF36">
    <property type="entry name" value="PROTEIN RALF-LIKE 31"/>
    <property type="match status" value="1"/>
</dbReference>
<feature type="chain" id="PRO_5032408112" description="Protein RALF-like 24" evidence="5">
    <location>
        <begin position="31"/>
        <end position="100"/>
    </location>
</feature>
<dbReference type="Proteomes" id="UP000607653">
    <property type="component" value="Unassembled WGS sequence"/>
</dbReference>
<evidence type="ECO:0000256" key="1">
    <source>
        <dbReference type="ARBA" id="ARBA00009178"/>
    </source>
</evidence>
<comment type="caution">
    <text evidence="6">The sequence shown here is derived from an EMBL/GenBank/DDBJ whole genome shotgun (WGS) entry which is preliminary data.</text>
</comment>
<accession>A0A822XVX9</accession>
<proteinExistence type="inferred from homology"/>
<organism evidence="6 7">
    <name type="scientific">Nelumbo nucifera</name>
    <name type="common">Sacred lotus</name>
    <dbReference type="NCBI Taxonomy" id="4432"/>
    <lineage>
        <taxon>Eukaryota</taxon>
        <taxon>Viridiplantae</taxon>
        <taxon>Streptophyta</taxon>
        <taxon>Embryophyta</taxon>
        <taxon>Tracheophyta</taxon>
        <taxon>Spermatophyta</taxon>
        <taxon>Magnoliopsida</taxon>
        <taxon>Proteales</taxon>
        <taxon>Nelumbonaceae</taxon>
        <taxon>Nelumbo</taxon>
    </lineage>
</organism>
<feature type="signal peptide" evidence="5">
    <location>
        <begin position="1"/>
        <end position="30"/>
    </location>
</feature>
<evidence type="ECO:0000313" key="7">
    <source>
        <dbReference type="Proteomes" id="UP000607653"/>
    </source>
</evidence>
<evidence type="ECO:0000313" key="6">
    <source>
        <dbReference type="EMBL" id="DAD24142.1"/>
    </source>
</evidence>
<protein>
    <recommendedName>
        <fullName evidence="8">Protein RALF-like 24</fullName>
    </recommendedName>
</protein>
<dbReference type="GO" id="GO:0005179">
    <property type="term" value="F:hormone activity"/>
    <property type="evidence" value="ECO:0007669"/>
    <property type="project" value="UniProtKB-KW"/>
</dbReference>
<dbReference type="Pfam" id="PF05498">
    <property type="entry name" value="RALF"/>
    <property type="match status" value="1"/>
</dbReference>
<evidence type="ECO:0000256" key="4">
    <source>
        <dbReference type="ARBA" id="ARBA00023157"/>
    </source>
</evidence>
<keyword evidence="7" id="KW-1185">Reference proteome</keyword>
<sequence length="100" mass="11157">MAKAKPKSFSLNMLCLALLYLETHLFFCSGFDTSGSNSLRVGEIEAMKYISYESLKQDIVPCSRPGSSYYNCPPMGRANPYNRGCEVITGCARDIRDIRS</sequence>
<gene>
    <name evidence="6" type="ORF">HUJ06_025605</name>
</gene>
<dbReference type="AlphaFoldDB" id="A0A822XVX9"/>
<reference evidence="6 7" key="1">
    <citation type="journal article" date="2020" name="Mol. Biol. Evol.">
        <title>Distinct Expression and Methylation Patterns for Genes with Different Fates following a Single Whole-Genome Duplication in Flowering Plants.</title>
        <authorList>
            <person name="Shi T."/>
            <person name="Rahmani R.S."/>
            <person name="Gugger P.F."/>
            <person name="Wang M."/>
            <person name="Li H."/>
            <person name="Zhang Y."/>
            <person name="Li Z."/>
            <person name="Wang Q."/>
            <person name="Van de Peer Y."/>
            <person name="Marchal K."/>
            <person name="Chen J."/>
        </authorList>
    </citation>
    <scope>NUCLEOTIDE SEQUENCE [LARGE SCALE GENOMIC DNA]</scope>
    <source>
        <tissue evidence="6">Leaf</tissue>
    </source>
</reference>
<name>A0A822XVX9_NELNU</name>